<name>A0ABX0JKL8_9PROT</name>
<reference evidence="3 4" key="1">
    <citation type="journal article" date="2020" name="Int. J. Syst. Evol. Microbiol.">
        <title>Novel acetic acid bacteria from cider fermentations: Acetobacter conturbans sp. nov. and Acetobacter fallax sp. nov.</title>
        <authorList>
            <person name="Sombolestani A.S."/>
            <person name="Cleenwerck I."/>
            <person name="Cnockaert M."/>
            <person name="Borremans W."/>
            <person name="Wieme A.D."/>
            <person name="De Vuyst L."/>
            <person name="Vandamme P."/>
        </authorList>
    </citation>
    <scope>NUCLEOTIDE SEQUENCE [LARGE SCALE GENOMIC DNA]</scope>
    <source>
        <strain evidence="3 4">LMG 30640</strain>
    </source>
</reference>
<keyword evidence="1" id="KW-1133">Transmembrane helix</keyword>
<dbReference type="EMBL" id="WOTB01000004">
    <property type="protein sequence ID" value="NHN84008.1"/>
    <property type="molecule type" value="Genomic_DNA"/>
</dbReference>
<feature type="transmembrane region" description="Helical" evidence="1">
    <location>
        <begin position="78"/>
        <end position="100"/>
    </location>
</feature>
<protein>
    <recommendedName>
        <fullName evidence="2">Acyltransferase 3 domain-containing protein</fullName>
    </recommendedName>
</protein>
<feature type="transmembrane region" description="Helical" evidence="1">
    <location>
        <begin position="291"/>
        <end position="311"/>
    </location>
</feature>
<feature type="transmembrane region" description="Helical" evidence="1">
    <location>
        <begin position="143"/>
        <end position="158"/>
    </location>
</feature>
<accession>A0ABX0JKL8</accession>
<feature type="domain" description="Acyltransferase 3" evidence="2">
    <location>
        <begin position="9"/>
        <end position="306"/>
    </location>
</feature>
<dbReference type="Pfam" id="PF01757">
    <property type="entry name" value="Acyl_transf_3"/>
    <property type="match status" value="1"/>
</dbReference>
<dbReference type="InterPro" id="IPR002656">
    <property type="entry name" value="Acyl_transf_3_dom"/>
</dbReference>
<keyword evidence="4" id="KW-1185">Reference proteome</keyword>
<proteinExistence type="predicted"/>
<feature type="transmembrane region" description="Helical" evidence="1">
    <location>
        <begin position="164"/>
        <end position="180"/>
    </location>
</feature>
<gene>
    <name evidence="3" type="ORF">GOB93_05040</name>
</gene>
<evidence type="ECO:0000256" key="1">
    <source>
        <dbReference type="SAM" id="Phobius"/>
    </source>
</evidence>
<evidence type="ECO:0000259" key="2">
    <source>
        <dbReference type="Pfam" id="PF01757"/>
    </source>
</evidence>
<evidence type="ECO:0000313" key="3">
    <source>
        <dbReference type="EMBL" id="NHN84008.1"/>
    </source>
</evidence>
<comment type="caution">
    <text evidence="3">The sequence shown here is derived from an EMBL/GenBank/DDBJ whole genome shotgun (WGS) entry which is preliminary data.</text>
</comment>
<feature type="transmembrane region" description="Helical" evidence="1">
    <location>
        <begin position="220"/>
        <end position="239"/>
    </location>
</feature>
<feature type="transmembrane region" description="Helical" evidence="1">
    <location>
        <begin position="192"/>
        <end position="214"/>
    </location>
</feature>
<organism evidence="3 4">
    <name type="scientific">Acetobacter musti</name>
    <dbReference type="NCBI Taxonomy" id="864732"/>
    <lineage>
        <taxon>Bacteria</taxon>
        <taxon>Pseudomonadati</taxon>
        <taxon>Pseudomonadota</taxon>
        <taxon>Alphaproteobacteria</taxon>
        <taxon>Acetobacterales</taxon>
        <taxon>Acetobacteraceae</taxon>
        <taxon>Acetobacter</taxon>
    </lineage>
</organism>
<feature type="transmembrane region" description="Helical" evidence="1">
    <location>
        <begin position="251"/>
        <end position="271"/>
    </location>
</feature>
<sequence>MKPQSVLAAVRGIAISLVVIHHANAGISGWLLRDMPFAWGVGIFQYAAVPIFLLCAGLSISRISDNRVLLLKASVNYIYIYLLWFVISVILSGFVAKANVSVSMDLWGSLHSFCFPRGPLWFPYGLAFMLFFAALTARMDRRAQIALVIALGFLPMILHKDIVDKIFCNMSFFFIGLLYRKEIIKVLSRQAGIVFFLCLSSYIGLLLLAALVGVAYFPPIYVALGCLAFGALTEFWRTAYRPKTAFKVASVLGRAALPILVMHDFWIHAAIDVLHRFPALTAFSSPLSDRSFPLLVALFALVMSLVSYELLSRHHWLFMAPRFITTHAVTRLEQLRSAWKLRSEKLHIPTTLTAEHPNPIE</sequence>
<keyword evidence="1" id="KW-0472">Membrane</keyword>
<feature type="transmembrane region" description="Helical" evidence="1">
    <location>
        <begin position="12"/>
        <end position="31"/>
    </location>
</feature>
<feature type="transmembrane region" description="Helical" evidence="1">
    <location>
        <begin position="120"/>
        <end position="136"/>
    </location>
</feature>
<feature type="transmembrane region" description="Helical" evidence="1">
    <location>
        <begin position="37"/>
        <end position="58"/>
    </location>
</feature>
<evidence type="ECO:0000313" key="4">
    <source>
        <dbReference type="Proteomes" id="UP000635278"/>
    </source>
</evidence>
<keyword evidence="1" id="KW-0812">Transmembrane</keyword>
<dbReference type="Proteomes" id="UP000635278">
    <property type="component" value="Unassembled WGS sequence"/>
</dbReference>